<dbReference type="AlphaFoldDB" id="A0A5R9KSM3"/>
<accession>A0A5R9KSM3</accession>
<sequence length="108" mass="12314">MSFEVDTIPNFEREAKRLKKKYSSLKNELTLLIEELENNPLQGTPLKNSFYKIRLSIKSKGKGKRGGARVITLVKVVAQKVYLVSIYDKSEQSDIDEAELGRIILELT</sequence>
<dbReference type="OrthoDB" id="1364255at2"/>
<evidence type="ECO:0000313" key="2">
    <source>
        <dbReference type="EMBL" id="TLU99118.1"/>
    </source>
</evidence>
<keyword evidence="1" id="KW-0175">Coiled coil</keyword>
<dbReference type="RefSeq" id="WP_138367409.1">
    <property type="nucleotide sequence ID" value="NZ_VCEJ01000005.1"/>
</dbReference>
<feature type="coiled-coil region" evidence="1">
    <location>
        <begin position="8"/>
        <end position="39"/>
    </location>
</feature>
<keyword evidence="3" id="KW-1185">Reference proteome</keyword>
<protein>
    <recommendedName>
        <fullName evidence="4">Type II toxin-antitoxin system RelE/ParE family toxin</fullName>
    </recommendedName>
</protein>
<proteinExistence type="predicted"/>
<dbReference type="Proteomes" id="UP000306402">
    <property type="component" value="Unassembled WGS sequence"/>
</dbReference>
<gene>
    <name evidence="2" type="ORF">FEN17_21305</name>
</gene>
<organism evidence="2 3">
    <name type="scientific">Dyadobacter luticola</name>
    <dbReference type="NCBI Taxonomy" id="1979387"/>
    <lineage>
        <taxon>Bacteria</taxon>
        <taxon>Pseudomonadati</taxon>
        <taxon>Bacteroidota</taxon>
        <taxon>Cytophagia</taxon>
        <taxon>Cytophagales</taxon>
        <taxon>Spirosomataceae</taxon>
        <taxon>Dyadobacter</taxon>
    </lineage>
</organism>
<dbReference type="InterPro" id="IPR009387">
    <property type="entry name" value="HigB-2"/>
</dbReference>
<evidence type="ECO:0008006" key="4">
    <source>
        <dbReference type="Google" id="ProtNLM"/>
    </source>
</evidence>
<evidence type="ECO:0000313" key="3">
    <source>
        <dbReference type="Proteomes" id="UP000306402"/>
    </source>
</evidence>
<reference evidence="2 3" key="1">
    <citation type="submission" date="2019-05" db="EMBL/GenBank/DDBJ databases">
        <authorList>
            <person name="Qu J.-H."/>
        </authorList>
    </citation>
    <scope>NUCLEOTIDE SEQUENCE [LARGE SCALE GENOMIC DNA]</scope>
    <source>
        <strain evidence="2 3">T17</strain>
    </source>
</reference>
<evidence type="ECO:0000256" key="1">
    <source>
        <dbReference type="SAM" id="Coils"/>
    </source>
</evidence>
<dbReference type="EMBL" id="VCEJ01000005">
    <property type="protein sequence ID" value="TLU99118.1"/>
    <property type="molecule type" value="Genomic_DNA"/>
</dbReference>
<comment type="caution">
    <text evidence="2">The sequence shown here is derived from an EMBL/GenBank/DDBJ whole genome shotgun (WGS) entry which is preliminary data.</text>
</comment>
<dbReference type="Pfam" id="PF06296">
    <property type="entry name" value="RelE"/>
    <property type="match status" value="1"/>
</dbReference>
<name>A0A5R9KSM3_9BACT</name>